<organism evidence="4 5">
    <name type="scientific">Candidatus Enterococcus ferrettii</name>
    <dbReference type="NCBI Taxonomy" id="2815324"/>
    <lineage>
        <taxon>Bacteria</taxon>
        <taxon>Bacillati</taxon>
        <taxon>Bacillota</taxon>
        <taxon>Bacilli</taxon>
        <taxon>Lactobacillales</taxon>
        <taxon>Enterococcaceae</taxon>
        <taxon>Enterococcus</taxon>
    </lineage>
</organism>
<comment type="caution">
    <text evidence="4">The sequence shown here is derived from an EMBL/GenBank/DDBJ whole genome shotgun (WGS) entry which is preliminary data.</text>
</comment>
<dbReference type="SUPFAM" id="SSF52172">
    <property type="entry name" value="CheY-like"/>
    <property type="match status" value="1"/>
</dbReference>
<gene>
    <name evidence="4" type="ORF">JZO67_001958</name>
</gene>
<dbReference type="Pfam" id="PF00072">
    <property type="entry name" value="Response_reg"/>
    <property type="match status" value="1"/>
</dbReference>
<dbReference type="EMBL" id="JAFREL020000001">
    <property type="protein sequence ID" value="MEO1770007.1"/>
    <property type="molecule type" value="Genomic_DNA"/>
</dbReference>
<evidence type="ECO:0000313" key="4">
    <source>
        <dbReference type="EMBL" id="MEO1770007.1"/>
    </source>
</evidence>
<dbReference type="Proteomes" id="UP000664357">
    <property type="component" value="Unassembled WGS sequence"/>
</dbReference>
<evidence type="ECO:0000313" key="5">
    <source>
        <dbReference type="Proteomes" id="UP000664357"/>
    </source>
</evidence>
<dbReference type="Gene3D" id="2.40.50.1020">
    <property type="entry name" value="LytTr DNA-binding domain"/>
    <property type="match status" value="1"/>
</dbReference>
<dbReference type="InterPro" id="IPR007492">
    <property type="entry name" value="LytTR_DNA-bd_dom"/>
</dbReference>
<accession>A0ABV0EQB8</accession>
<feature type="domain" description="Response regulatory" evidence="2">
    <location>
        <begin position="2"/>
        <end position="120"/>
    </location>
</feature>
<evidence type="ECO:0000259" key="3">
    <source>
        <dbReference type="PROSITE" id="PS50930"/>
    </source>
</evidence>
<dbReference type="SMART" id="SM00448">
    <property type="entry name" value="REC"/>
    <property type="match status" value="1"/>
</dbReference>
<dbReference type="PANTHER" id="PTHR37299">
    <property type="entry name" value="TRANSCRIPTIONAL REGULATOR-RELATED"/>
    <property type="match status" value="1"/>
</dbReference>
<sequence length="239" mass="27795">MKIAICEDELADEQFLRQTLELLLNEQNLSYSMISFTSGKQMLAALETESFDISFIDIYLDEVDGVALAKEMRKNNRNSAIIFTTSSQEYMAEGYTLGVLHYLVKPFSIADVKEALDRALLKVKEYERCLEVVVHRRKELIFFRDIKYVESQSRCCVLHTTSGEKAVYENLNRIEKQLEDPSFLRCHRSFIVNMDNVMALETQDFVLFSGEKVPMKRDNVKALREAYVQYRLNAVRKEV</sequence>
<dbReference type="SMART" id="SM00850">
    <property type="entry name" value="LytTR"/>
    <property type="match status" value="1"/>
</dbReference>
<dbReference type="InterPro" id="IPR046947">
    <property type="entry name" value="LytR-like"/>
</dbReference>
<protein>
    <recommendedName>
        <fullName evidence="6">Stage 0 sporulation protein A homolog</fullName>
    </recommendedName>
</protein>
<dbReference type="Pfam" id="PF04397">
    <property type="entry name" value="LytTR"/>
    <property type="match status" value="1"/>
</dbReference>
<dbReference type="InterPro" id="IPR011006">
    <property type="entry name" value="CheY-like_superfamily"/>
</dbReference>
<keyword evidence="5" id="KW-1185">Reference proteome</keyword>
<dbReference type="RefSeq" id="WP_207705192.1">
    <property type="nucleotide sequence ID" value="NZ_JAFREL020000001.1"/>
</dbReference>
<proteinExistence type="predicted"/>
<feature type="domain" description="HTH LytTR-type" evidence="3">
    <location>
        <begin position="130"/>
        <end position="229"/>
    </location>
</feature>
<feature type="modified residue" description="4-aspartylphosphate" evidence="1">
    <location>
        <position position="57"/>
    </location>
</feature>
<dbReference type="PANTHER" id="PTHR37299:SF1">
    <property type="entry name" value="STAGE 0 SPORULATION PROTEIN A HOMOLOG"/>
    <property type="match status" value="1"/>
</dbReference>
<dbReference type="Gene3D" id="3.40.50.2300">
    <property type="match status" value="1"/>
</dbReference>
<reference evidence="4 5" key="2">
    <citation type="submission" date="2024-02" db="EMBL/GenBank/DDBJ databases">
        <title>The Genome Sequence of Enterococcus sp. DIV0159.</title>
        <authorList>
            <person name="Earl A."/>
            <person name="Manson A."/>
            <person name="Gilmore M."/>
            <person name="Sanders J."/>
            <person name="Shea T."/>
            <person name="Howe W."/>
            <person name="Livny J."/>
            <person name="Cuomo C."/>
            <person name="Neafsey D."/>
            <person name="Birren B."/>
        </authorList>
    </citation>
    <scope>NUCLEOTIDE SEQUENCE [LARGE SCALE GENOMIC DNA]</scope>
    <source>
        <strain evidence="4 5">665A</strain>
    </source>
</reference>
<keyword evidence="1" id="KW-0597">Phosphoprotein</keyword>
<evidence type="ECO:0008006" key="6">
    <source>
        <dbReference type="Google" id="ProtNLM"/>
    </source>
</evidence>
<evidence type="ECO:0000259" key="2">
    <source>
        <dbReference type="PROSITE" id="PS50110"/>
    </source>
</evidence>
<reference evidence="4 5" key="1">
    <citation type="submission" date="2021-03" db="EMBL/GenBank/DDBJ databases">
        <authorList>
            <person name="Gilmore M.S."/>
            <person name="Schwartzman J."/>
            <person name="Van Tyne D."/>
            <person name="Martin M."/>
            <person name="Earl A.M."/>
            <person name="Manson A.L."/>
            <person name="Straub T."/>
            <person name="Salamzade R."/>
            <person name="Saavedra J."/>
            <person name="Lebreton F."/>
            <person name="Prichula J."/>
            <person name="Schaufler K."/>
            <person name="Gaca A."/>
            <person name="Sgardioli B."/>
            <person name="Wagenaar J."/>
            <person name="Strong T."/>
        </authorList>
    </citation>
    <scope>NUCLEOTIDE SEQUENCE [LARGE SCALE GENOMIC DNA]</scope>
    <source>
        <strain evidence="4 5">665A</strain>
    </source>
</reference>
<name>A0ABV0EQB8_9ENTE</name>
<dbReference type="PROSITE" id="PS50930">
    <property type="entry name" value="HTH_LYTTR"/>
    <property type="match status" value="1"/>
</dbReference>
<dbReference type="PROSITE" id="PS50110">
    <property type="entry name" value="RESPONSE_REGULATORY"/>
    <property type="match status" value="1"/>
</dbReference>
<evidence type="ECO:0000256" key="1">
    <source>
        <dbReference type="PROSITE-ProRule" id="PRU00169"/>
    </source>
</evidence>
<dbReference type="InterPro" id="IPR001789">
    <property type="entry name" value="Sig_transdc_resp-reg_receiver"/>
</dbReference>